<feature type="compositionally biased region" description="Basic and acidic residues" evidence="4">
    <location>
        <begin position="665"/>
        <end position="676"/>
    </location>
</feature>
<evidence type="ECO:0000313" key="7">
    <source>
        <dbReference type="Proteomes" id="UP000570595"/>
    </source>
</evidence>
<dbReference type="OrthoDB" id="194358at2759"/>
<keyword evidence="5" id="KW-0812">Transmembrane</keyword>
<dbReference type="PANTHER" id="PTHR22904:SF523">
    <property type="entry name" value="STRESS-INDUCED-PHOSPHOPROTEIN 1"/>
    <property type="match status" value="1"/>
</dbReference>
<gene>
    <name evidence="6" type="ORF">FOZ61_010253</name>
</gene>
<evidence type="ECO:0000313" key="6">
    <source>
        <dbReference type="EMBL" id="KAF4651723.1"/>
    </source>
</evidence>
<dbReference type="EMBL" id="JABAHT010000810">
    <property type="protein sequence ID" value="KAF4651723.1"/>
    <property type="molecule type" value="Genomic_DNA"/>
</dbReference>
<dbReference type="PROSITE" id="PS50005">
    <property type="entry name" value="TPR"/>
    <property type="match status" value="1"/>
</dbReference>
<dbReference type="InterPro" id="IPR011990">
    <property type="entry name" value="TPR-like_helical_dom_sf"/>
</dbReference>
<feature type="region of interest" description="Disordered" evidence="4">
    <location>
        <begin position="655"/>
        <end position="692"/>
    </location>
</feature>
<feature type="compositionally biased region" description="Low complexity" evidence="4">
    <location>
        <begin position="1"/>
        <end position="13"/>
    </location>
</feature>
<feature type="region of interest" description="Disordered" evidence="4">
    <location>
        <begin position="1"/>
        <end position="23"/>
    </location>
</feature>
<feature type="compositionally biased region" description="Low complexity" evidence="4">
    <location>
        <begin position="487"/>
        <end position="516"/>
    </location>
</feature>
<keyword evidence="5" id="KW-0472">Membrane</keyword>
<evidence type="ECO:0000256" key="2">
    <source>
        <dbReference type="ARBA" id="ARBA00022803"/>
    </source>
</evidence>
<dbReference type="Proteomes" id="UP000570595">
    <property type="component" value="Unassembled WGS sequence"/>
</dbReference>
<keyword evidence="5" id="KW-1133">Transmembrane helix</keyword>
<dbReference type="AlphaFoldDB" id="A0A7J6KWK5"/>
<evidence type="ECO:0000256" key="4">
    <source>
        <dbReference type="SAM" id="MobiDB-lite"/>
    </source>
</evidence>
<dbReference type="Gene3D" id="1.25.40.10">
    <property type="entry name" value="Tetratricopeptide repeat domain"/>
    <property type="match status" value="1"/>
</dbReference>
<feature type="compositionally biased region" description="Low complexity" evidence="4">
    <location>
        <begin position="401"/>
        <end position="410"/>
    </location>
</feature>
<proteinExistence type="predicted"/>
<name>A0A7J6KWK5_PEROL</name>
<feature type="compositionally biased region" description="Basic and acidic residues" evidence="4">
    <location>
        <begin position="467"/>
        <end position="486"/>
    </location>
</feature>
<feature type="transmembrane region" description="Helical" evidence="5">
    <location>
        <begin position="781"/>
        <end position="802"/>
    </location>
</feature>
<keyword evidence="1" id="KW-0677">Repeat</keyword>
<feature type="compositionally biased region" description="Low complexity" evidence="4">
    <location>
        <begin position="763"/>
        <end position="773"/>
    </location>
</feature>
<sequence>MISKSSDESPSTSEGWRKLGNEQLERGAIEDAVSSYTNSIELKPEDSVAWSNRSAANALAGKLEEALSDAQQCVKLSPHWAKAHFRVAKALEGLHRYQDAIAELEAAKDSCEDPEGMLTGALESCRENMKRQLLIGRWRGKVTEKLGGYQQIMEFFDNGDMRVAVMAKAQDAAYKLDTTADPMVLHIDLAPDHPMRKDDNSNAVSYIVRFPDEDTLDMCCPYLTNDLPKTFDGPGFVRMDRINKGEKIDKKDEQWIEAPELEELKALSDRDIMLKYVREFCEVLKSAAKEGDKEFQVPEAKDEKTQESNKEMLKMLAINVKVNALEQKYGSDVTQAGFLLAAQQEEKRLDDREMDRAVMELRLRMLQTGIINEDYLKEARETLKDPSLVTPSQLDGAPVVVESAASSSTARGRLQKKLDERNKSSNASNGDGNEGKSTPEEPNTGGKSRRKRHNRHGKKKVTTPPAEKADTTPAEKADTTPAEKADTTPAEKAATATPAEKAATATPAETASSTPEPESEGDVCVGREVSPSRTDDVIIEAAAEFTEDTHNTESLEGVAREEKKLDTIESEAAMEYGKEKMKDDVVTPSTHENREVEVAEADVTPHGGEEIRFSSFSEVDVPSVDEVAEEAAEMAVEGRDHPSRGGVTEVTVVDAGASSGMIHRHASEEARSERRLSNGVPITPTMLSAEAPTPVNDVGEVEFPQLPLLTEPVGRVPVTPTLHTGDIDGVSETSEVSVDPATAHGVPLTPTEKVSYEEEEISPLRPSSSSSSSWRWSNEDLYFGAGLIVGGIAVFGITLSLLKRSNATGH</sequence>
<keyword evidence="2 3" id="KW-0802">TPR repeat</keyword>
<dbReference type="PANTHER" id="PTHR22904">
    <property type="entry name" value="TPR REPEAT CONTAINING PROTEIN"/>
    <property type="match status" value="1"/>
</dbReference>
<dbReference type="InterPro" id="IPR019734">
    <property type="entry name" value="TPR_rpt"/>
</dbReference>
<comment type="caution">
    <text evidence="6">The sequence shown here is derived from an EMBL/GenBank/DDBJ whole genome shotgun (WGS) entry which is preliminary data.</text>
</comment>
<reference evidence="6 7" key="1">
    <citation type="submission" date="2020-04" db="EMBL/GenBank/DDBJ databases">
        <title>Perkinsus olseni comparative genomics.</title>
        <authorList>
            <person name="Bogema D.R."/>
        </authorList>
    </citation>
    <scope>NUCLEOTIDE SEQUENCE [LARGE SCALE GENOMIC DNA]</scope>
    <source>
        <strain evidence="6">ATCC PRA-179</strain>
    </source>
</reference>
<feature type="compositionally biased region" description="Basic residues" evidence="4">
    <location>
        <begin position="447"/>
        <end position="461"/>
    </location>
</feature>
<dbReference type="SMART" id="SM00028">
    <property type="entry name" value="TPR"/>
    <property type="match status" value="3"/>
</dbReference>
<feature type="region of interest" description="Disordered" evidence="4">
    <location>
        <begin position="722"/>
        <end position="773"/>
    </location>
</feature>
<feature type="repeat" description="TPR" evidence="3">
    <location>
        <begin position="13"/>
        <end position="46"/>
    </location>
</feature>
<organism evidence="6 7">
    <name type="scientific">Perkinsus olseni</name>
    <name type="common">Perkinsus atlanticus</name>
    <dbReference type="NCBI Taxonomy" id="32597"/>
    <lineage>
        <taxon>Eukaryota</taxon>
        <taxon>Sar</taxon>
        <taxon>Alveolata</taxon>
        <taxon>Perkinsozoa</taxon>
        <taxon>Perkinsea</taxon>
        <taxon>Perkinsida</taxon>
        <taxon>Perkinsidae</taxon>
        <taxon>Perkinsus</taxon>
    </lineage>
</organism>
<accession>A0A7J6KWK5</accession>
<evidence type="ECO:0000256" key="5">
    <source>
        <dbReference type="SAM" id="Phobius"/>
    </source>
</evidence>
<protein>
    <submittedName>
        <fullName evidence="6">Uncharacterized protein</fullName>
    </submittedName>
</protein>
<dbReference type="SUPFAM" id="SSF48452">
    <property type="entry name" value="TPR-like"/>
    <property type="match status" value="1"/>
</dbReference>
<evidence type="ECO:0000256" key="1">
    <source>
        <dbReference type="ARBA" id="ARBA00022737"/>
    </source>
</evidence>
<dbReference type="GO" id="GO:0051879">
    <property type="term" value="F:Hsp90 protein binding"/>
    <property type="evidence" value="ECO:0007669"/>
    <property type="project" value="TreeGrafter"/>
</dbReference>
<evidence type="ECO:0000256" key="3">
    <source>
        <dbReference type="PROSITE-ProRule" id="PRU00339"/>
    </source>
</evidence>
<feature type="region of interest" description="Disordered" evidence="4">
    <location>
        <begin position="401"/>
        <end position="535"/>
    </location>
</feature>